<name>W4GGI3_APHAT</name>
<dbReference type="PANTHER" id="PTHR22930">
    <property type="match status" value="1"/>
</dbReference>
<keyword evidence="4" id="KW-0540">Nuclease</keyword>
<dbReference type="GO" id="GO:0005634">
    <property type="term" value="C:nucleus"/>
    <property type="evidence" value="ECO:0007669"/>
    <property type="project" value="UniProtKB-SubCell"/>
</dbReference>
<comment type="cofactor">
    <cofactor evidence="1">
        <name>a divalent metal cation</name>
        <dbReference type="ChEBI" id="CHEBI:60240"/>
    </cofactor>
</comment>
<reference evidence="10" key="1">
    <citation type="submission" date="2013-12" db="EMBL/GenBank/DDBJ databases">
        <title>The Genome Sequence of Aphanomyces astaci APO3.</title>
        <authorList>
            <consortium name="The Broad Institute Genomics Platform"/>
            <person name="Russ C."/>
            <person name="Tyler B."/>
            <person name="van West P."/>
            <person name="Dieguez-Uribeondo J."/>
            <person name="Young S.K."/>
            <person name="Zeng Q."/>
            <person name="Gargeya S."/>
            <person name="Fitzgerald M."/>
            <person name="Abouelleil A."/>
            <person name="Alvarado L."/>
            <person name="Chapman S.B."/>
            <person name="Gainer-Dewar J."/>
            <person name="Goldberg J."/>
            <person name="Griggs A."/>
            <person name="Gujja S."/>
            <person name="Hansen M."/>
            <person name="Howarth C."/>
            <person name="Imamovic A."/>
            <person name="Ireland A."/>
            <person name="Larimer J."/>
            <person name="McCowan C."/>
            <person name="Murphy C."/>
            <person name="Pearson M."/>
            <person name="Poon T.W."/>
            <person name="Priest M."/>
            <person name="Roberts A."/>
            <person name="Saif S."/>
            <person name="Shea T."/>
            <person name="Sykes S."/>
            <person name="Wortman J."/>
            <person name="Nusbaum C."/>
            <person name="Birren B."/>
        </authorList>
    </citation>
    <scope>NUCLEOTIDE SEQUENCE [LARGE SCALE GENOMIC DNA]</scope>
    <source>
        <strain evidence="10">APO3</strain>
    </source>
</reference>
<dbReference type="PANTHER" id="PTHR22930:SF259">
    <property type="entry name" value="OS08G0106900 PROTEIN"/>
    <property type="match status" value="1"/>
</dbReference>
<dbReference type="GeneID" id="20809621"/>
<feature type="domain" description="DDE Tnp4" evidence="8">
    <location>
        <begin position="202"/>
        <end position="254"/>
    </location>
</feature>
<dbReference type="InterPro" id="IPR045249">
    <property type="entry name" value="HARBI1-like"/>
</dbReference>
<dbReference type="GO" id="GO:0016787">
    <property type="term" value="F:hydrolase activity"/>
    <property type="evidence" value="ECO:0007669"/>
    <property type="project" value="UniProtKB-KW"/>
</dbReference>
<dbReference type="InterPro" id="IPR027806">
    <property type="entry name" value="HARBI1_dom"/>
</dbReference>
<dbReference type="OrthoDB" id="1681765at2759"/>
<accession>W4GGI3</accession>
<dbReference type="STRING" id="112090.W4GGI3"/>
<evidence type="ECO:0000256" key="4">
    <source>
        <dbReference type="ARBA" id="ARBA00022722"/>
    </source>
</evidence>
<dbReference type="EMBL" id="KI913129">
    <property type="protein sequence ID" value="ETV78795.1"/>
    <property type="molecule type" value="Genomic_DNA"/>
</dbReference>
<keyword evidence="7" id="KW-0539">Nucleus</keyword>
<comment type="subcellular location">
    <subcellularLocation>
        <location evidence="2">Nucleus</location>
    </subcellularLocation>
</comment>
<dbReference type="Pfam" id="PF13359">
    <property type="entry name" value="DDE_Tnp_4"/>
    <property type="match status" value="1"/>
</dbReference>
<dbReference type="VEuPathDB" id="FungiDB:H257_07625"/>
<protein>
    <submittedName>
        <fullName evidence="10">Uncharacterized protein</fullName>
    </submittedName>
</protein>
<proteinExistence type="inferred from homology"/>
<dbReference type="AlphaFoldDB" id="W4GGI3"/>
<evidence type="ECO:0000256" key="7">
    <source>
        <dbReference type="ARBA" id="ARBA00023242"/>
    </source>
</evidence>
<evidence type="ECO:0000259" key="9">
    <source>
        <dbReference type="Pfam" id="PF26138"/>
    </source>
</evidence>
<organism evidence="10">
    <name type="scientific">Aphanomyces astaci</name>
    <name type="common">Crayfish plague agent</name>
    <dbReference type="NCBI Taxonomy" id="112090"/>
    <lineage>
        <taxon>Eukaryota</taxon>
        <taxon>Sar</taxon>
        <taxon>Stramenopiles</taxon>
        <taxon>Oomycota</taxon>
        <taxon>Saprolegniomycetes</taxon>
        <taxon>Saprolegniales</taxon>
        <taxon>Verrucalvaceae</taxon>
        <taxon>Aphanomyces</taxon>
    </lineage>
</organism>
<sequence length="285" mass="31842">MAYMEYHYSAFLLKSSKRVSILTGAMGAAEMLEGNESAFIENFRLPRKTLGALLFGLINRGVFVELESLSTGAVVPVPILLRQSVSSTNMQQRFQHSGETMSRQLRLVMHALRRLVPLYICQPPEDAPTPSVITANSKFYPFFEKCRMALDGTHIPVWVSATEAAPFHGRKGVTMNILAACDFDLVFTFVLASWEGTAGDGKQELFNLRHAQLRNCIERIFGILKMRLPILSKGIRYDFAFKVDVVLALCVIHNTQRCPASKHLVAHLGEGQMTKSPKVRGQAFH</sequence>
<evidence type="ECO:0000256" key="3">
    <source>
        <dbReference type="ARBA" id="ARBA00006958"/>
    </source>
</evidence>
<evidence type="ECO:0000256" key="2">
    <source>
        <dbReference type="ARBA" id="ARBA00004123"/>
    </source>
</evidence>
<gene>
    <name evidence="10" type="ORF">H257_07625</name>
</gene>
<dbReference type="Pfam" id="PF26138">
    <property type="entry name" value="DUF8040"/>
    <property type="match status" value="1"/>
</dbReference>
<dbReference type="InterPro" id="IPR058353">
    <property type="entry name" value="DUF8040"/>
</dbReference>
<dbReference type="GO" id="GO:0046872">
    <property type="term" value="F:metal ion binding"/>
    <property type="evidence" value="ECO:0007669"/>
    <property type="project" value="UniProtKB-KW"/>
</dbReference>
<evidence type="ECO:0000313" key="10">
    <source>
        <dbReference type="EMBL" id="ETV78795.1"/>
    </source>
</evidence>
<dbReference type="GO" id="GO:0004518">
    <property type="term" value="F:nuclease activity"/>
    <property type="evidence" value="ECO:0007669"/>
    <property type="project" value="UniProtKB-KW"/>
</dbReference>
<evidence type="ECO:0000256" key="6">
    <source>
        <dbReference type="ARBA" id="ARBA00022801"/>
    </source>
</evidence>
<keyword evidence="5" id="KW-0479">Metal-binding</keyword>
<evidence type="ECO:0000259" key="8">
    <source>
        <dbReference type="Pfam" id="PF13359"/>
    </source>
</evidence>
<keyword evidence="6" id="KW-0378">Hydrolase</keyword>
<feature type="domain" description="DUF8040" evidence="9">
    <location>
        <begin position="20"/>
        <end position="112"/>
    </location>
</feature>
<evidence type="ECO:0000256" key="1">
    <source>
        <dbReference type="ARBA" id="ARBA00001968"/>
    </source>
</evidence>
<comment type="similarity">
    <text evidence="3">Belongs to the HARBI1 family.</text>
</comment>
<evidence type="ECO:0000256" key="5">
    <source>
        <dbReference type="ARBA" id="ARBA00022723"/>
    </source>
</evidence>
<dbReference type="RefSeq" id="XP_009831514.1">
    <property type="nucleotide sequence ID" value="XM_009833212.1"/>
</dbReference>